<dbReference type="GO" id="GO:0005248">
    <property type="term" value="F:voltage-gated sodium channel activity"/>
    <property type="evidence" value="ECO:0007669"/>
    <property type="project" value="TreeGrafter"/>
</dbReference>
<evidence type="ECO:0000259" key="7">
    <source>
        <dbReference type="Pfam" id="PF00520"/>
    </source>
</evidence>
<dbReference type="PANTHER" id="PTHR10037:SF230">
    <property type="entry name" value="CA[2+]-CHANNEL PROTEIN ALPHA[[1]] SUBUNIT T, ISOFORM F"/>
    <property type="match status" value="1"/>
</dbReference>
<dbReference type="OrthoDB" id="416585at2759"/>
<feature type="region of interest" description="Disordered" evidence="5">
    <location>
        <begin position="691"/>
        <end position="745"/>
    </location>
</feature>
<dbReference type="GO" id="GO:0008332">
    <property type="term" value="F:low voltage-gated calcium channel activity"/>
    <property type="evidence" value="ECO:0007669"/>
    <property type="project" value="TreeGrafter"/>
</dbReference>
<feature type="compositionally biased region" description="Basic and acidic residues" evidence="5">
    <location>
        <begin position="838"/>
        <end position="859"/>
    </location>
</feature>
<evidence type="ECO:0000256" key="3">
    <source>
        <dbReference type="ARBA" id="ARBA00022989"/>
    </source>
</evidence>
<feature type="transmembrane region" description="Helical" evidence="6">
    <location>
        <begin position="184"/>
        <end position="202"/>
    </location>
</feature>
<feature type="domain" description="Ion transport" evidence="7">
    <location>
        <begin position="1"/>
        <end position="71"/>
    </location>
</feature>
<dbReference type="InterPro" id="IPR027359">
    <property type="entry name" value="Volt_channel_dom_sf"/>
</dbReference>
<dbReference type="FunFam" id="1.20.120.350:FF:000008">
    <property type="entry name" value="Voltage-dependent T-type calcium channel subunit alpha"/>
    <property type="match status" value="1"/>
</dbReference>
<proteinExistence type="evidence at transcript level"/>
<dbReference type="SUPFAM" id="SSF81324">
    <property type="entry name" value="Voltage-gated potassium channels"/>
    <property type="match status" value="1"/>
</dbReference>
<comment type="subcellular location">
    <subcellularLocation>
        <location evidence="1">Membrane</location>
        <topology evidence="1">Multi-pass membrane protein</topology>
    </subcellularLocation>
</comment>
<name>W8BDL2_CERCA</name>
<dbReference type="AlphaFoldDB" id="W8BDL2"/>
<dbReference type="PANTHER" id="PTHR10037">
    <property type="entry name" value="VOLTAGE-GATED CATION CHANNEL CALCIUM AND SODIUM"/>
    <property type="match status" value="1"/>
</dbReference>
<reference evidence="8" key="2">
    <citation type="journal article" date="2014" name="BMC Genomics">
        <title>A genomic perspective to assessing quality of mass-reared SIT flies used in Mediterranean fruit fly (Ceratitis capitata) eradication in California.</title>
        <authorList>
            <person name="Calla B."/>
            <person name="Hall B."/>
            <person name="Hou S."/>
            <person name="Geib S.M."/>
        </authorList>
    </citation>
    <scope>NUCLEOTIDE SEQUENCE</scope>
</reference>
<feature type="transmembrane region" description="Helical" evidence="6">
    <location>
        <begin position="38"/>
        <end position="61"/>
    </location>
</feature>
<feature type="compositionally biased region" description="Low complexity" evidence="5">
    <location>
        <begin position="714"/>
        <end position="730"/>
    </location>
</feature>
<feature type="compositionally biased region" description="Polar residues" evidence="5">
    <location>
        <begin position="692"/>
        <end position="701"/>
    </location>
</feature>
<dbReference type="GO" id="GO:0001518">
    <property type="term" value="C:voltage-gated sodium channel complex"/>
    <property type="evidence" value="ECO:0007669"/>
    <property type="project" value="TreeGrafter"/>
</dbReference>
<dbReference type="EMBL" id="GAMC01018691">
    <property type="protein sequence ID" value="JAB87864.1"/>
    <property type="molecule type" value="mRNA"/>
</dbReference>
<dbReference type="GO" id="GO:0043005">
    <property type="term" value="C:neuron projection"/>
    <property type="evidence" value="ECO:0007669"/>
    <property type="project" value="TreeGrafter"/>
</dbReference>
<keyword evidence="4 6" id="KW-0472">Membrane</keyword>
<dbReference type="Gene3D" id="1.10.287.70">
    <property type="match status" value="2"/>
</dbReference>
<feature type="transmembrane region" description="Helical" evidence="6">
    <location>
        <begin position="248"/>
        <end position="271"/>
    </location>
</feature>
<gene>
    <name evidence="8" type="primary">CAC1I</name>
</gene>
<dbReference type="InterPro" id="IPR005821">
    <property type="entry name" value="Ion_trans_dom"/>
</dbReference>
<feature type="transmembrane region" description="Helical" evidence="6">
    <location>
        <begin position="336"/>
        <end position="362"/>
    </location>
</feature>
<keyword evidence="3 6" id="KW-1133">Transmembrane helix</keyword>
<dbReference type="Pfam" id="PF00520">
    <property type="entry name" value="Ion_trans"/>
    <property type="match status" value="2"/>
</dbReference>
<feature type="region of interest" description="Disordered" evidence="5">
    <location>
        <begin position="838"/>
        <end position="870"/>
    </location>
</feature>
<dbReference type="GO" id="GO:0086010">
    <property type="term" value="P:membrane depolarization during action potential"/>
    <property type="evidence" value="ECO:0007669"/>
    <property type="project" value="TreeGrafter"/>
</dbReference>
<evidence type="ECO:0000313" key="8">
    <source>
        <dbReference type="EMBL" id="JAB87864.1"/>
    </source>
</evidence>
<dbReference type="GO" id="GO:0070509">
    <property type="term" value="P:calcium ion import"/>
    <property type="evidence" value="ECO:0007669"/>
    <property type="project" value="TreeGrafter"/>
</dbReference>
<organism evidence="8">
    <name type="scientific">Ceratitis capitata</name>
    <name type="common">Mediterranean fruit fly</name>
    <name type="synonym">Tephritis capitata</name>
    <dbReference type="NCBI Taxonomy" id="7213"/>
    <lineage>
        <taxon>Eukaryota</taxon>
        <taxon>Metazoa</taxon>
        <taxon>Ecdysozoa</taxon>
        <taxon>Arthropoda</taxon>
        <taxon>Hexapoda</taxon>
        <taxon>Insecta</taxon>
        <taxon>Pterygota</taxon>
        <taxon>Neoptera</taxon>
        <taxon>Endopterygota</taxon>
        <taxon>Diptera</taxon>
        <taxon>Brachycera</taxon>
        <taxon>Muscomorpha</taxon>
        <taxon>Tephritoidea</taxon>
        <taxon>Tephritidae</taxon>
        <taxon>Ceratitis</taxon>
        <taxon>Ceratitis</taxon>
    </lineage>
</organism>
<sequence>MSLFVLSSRDGWVNIMYTGLDAVGEDLQPRVNYNEWRLLYFIAFILLVGFFVLNMFVGVVVENFHRCREEQEKEEKIRRAAKRALQMEKKRRRMHEPPYYINYSPTRMFIHNVVTSKYFDLAIAAVIGLNVVTMAMEYYSMPDVLVYTLKVFNYFFTAVFILEASMKVLALGWPLYLKDRWNQLDVGIVLLSVFGIILEDWSTQKFPINPTIIRVMRVLRIARVLKLLKMAKGMRALLDTVMQALPQVGNLGLLFFLLFFIFAALGVELFGRLECSERNPCQGLGEHAHFANFGMAFLTLFRVATGDNWSGIMKDTLREDCDDADDCVRDCCVSRVIAPIFFVIFVLMAQFVLVNVVVAVLMKHLEESHKQMEDEMDMEVELERELVRGQEFESEQKLCQQLEQQTQPPPPARQLNKIKSLPKNFTYSTPSLDKKFPSVLSGIGAGVGIGVGVSATGIGGRRQTVQYFNQPNSIGLAELGRGTQIGTAQGVGIGVGAAVGSSGVSGGGGSVGATQALNARLNTTAAENGFDTKLQLQPTAGALGRRGRRSSTAFRSKRGLLAKERSLDEQAIRRGTLESKRMSCDSLPWGGDSIDFRRGTIFESLESDGAGSPSSTYDVRSIRSEDVAATANATARSSGASDALSIVSASVISEKITTPITAPLATTAATAALPLSGALTSATAPRRVYGRSLSTDQAAQTSGGLSSGRGNSGGLLSVPRSMPPRSRSGSTKQLFKQQALDEDPDMDENTLLLPIVAENSCDGNATTTSSGIIATDSGNSNGHGNNGKLINNNTSNGANNRTTTANVNGAAAAAAVSAGEQIALSKSDSADIMRIISERRRMDQRDNSGNEDSDYKELLLVKSPHSSTDG</sequence>
<evidence type="ECO:0000256" key="1">
    <source>
        <dbReference type="ARBA" id="ARBA00004141"/>
    </source>
</evidence>
<feature type="domain" description="Ion transport" evidence="7">
    <location>
        <begin position="116"/>
        <end position="371"/>
    </location>
</feature>
<evidence type="ECO:0000256" key="5">
    <source>
        <dbReference type="SAM" id="MobiDB-lite"/>
    </source>
</evidence>
<evidence type="ECO:0000256" key="4">
    <source>
        <dbReference type="ARBA" id="ARBA00023136"/>
    </source>
</evidence>
<dbReference type="Gene3D" id="1.20.120.350">
    <property type="entry name" value="Voltage-gated potassium channels. Chain C"/>
    <property type="match status" value="1"/>
</dbReference>
<protein>
    <submittedName>
        <fullName evidence="8">Voltage-dependent T-type calcium channel subunit alpha-1I</fullName>
    </submittedName>
</protein>
<evidence type="ECO:0000256" key="6">
    <source>
        <dbReference type="SAM" id="Phobius"/>
    </source>
</evidence>
<dbReference type="FunFam" id="1.10.287.70:FF:000120">
    <property type="entry name" value="Voltage-dependent T-type calcium channel subunit alpha"/>
    <property type="match status" value="1"/>
</dbReference>
<feature type="transmembrane region" description="Helical" evidence="6">
    <location>
        <begin position="118"/>
        <end position="139"/>
    </location>
</feature>
<reference evidence="8" key="1">
    <citation type="submission" date="2013-07" db="EMBL/GenBank/DDBJ databases">
        <authorList>
            <person name="Geib S."/>
        </authorList>
    </citation>
    <scope>NUCLEOTIDE SEQUENCE</scope>
</reference>
<accession>W8BDL2</accession>
<feature type="transmembrane region" description="Helical" evidence="6">
    <location>
        <begin position="151"/>
        <end position="177"/>
    </location>
</feature>
<keyword evidence="2 6" id="KW-0812">Transmembrane</keyword>
<dbReference type="InterPro" id="IPR043203">
    <property type="entry name" value="VGCC_Ca_Na"/>
</dbReference>
<evidence type="ECO:0000256" key="2">
    <source>
        <dbReference type="ARBA" id="ARBA00022692"/>
    </source>
</evidence>